<dbReference type="AlphaFoldDB" id="A0A0D2INR3"/>
<protein>
    <submittedName>
        <fullName evidence="1">Rhinocladiella mackenziei CBS 650.93 unplaced genomic scaffold supercont1.2, whole genome shotgun sequence</fullName>
    </submittedName>
</protein>
<proteinExistence type="predicted"/>
<dbReference type="GeneID" id="25290163"/>
<evidence type="ECO:0000313" key="2">
    <source>
        <dbReference type="Proteomes" id="UP000053617"/>
    </source>
</evidence>
<dbReference type="HOGENOM" id="CLU_2414477_0_0_1"/>
<dbReference type="RefSeq" id="XP_013274575.1">
    <property type="nucleotide sequence ID" value="XM_013419121.1"/>
</dbReference>
<dbReference type="Proteomes" id="UP000053617">
    <property type="component" value="Unassembled WGS sequence"/>
</dbReference>
<name>A0A0D2INR3_9EURO</name>
<dbReference type="OrthoDB" id="1919336at2759"/>
<keyword evidence="2" id="KW-1185">Reference proteome</keyword>
<dbReference type="VEuPathDB" id="FungiDB:Z518_02092"/>
<dbReference type="EMBL" id="KN847476">
    <property type="protein sequence ID" value="KIX07439.1"/>
    <property type="molecule type" value="Genomic_DNA"/>
</dbReference>
<reference evidence="1 2" key="1">
    <citation type="submission" date="2015-01" db="EMBL/GenBank/DDBJ databases">
        <title>The Genome Sequence of Rhinocladiella mackenzie CBS 650.93.</title>
        <authorList>
            <consortium name="The Broad Institute Genomics Platform"/>
            <person name="Cuomo C."/>
            <person name="de Hoog S."/>
            <person name="Gorbushina A."/>
            <person name="Stielow B."/>
            <person name="Teixiera M."/>
            <person name="Abouelleil A."/>
            <person name="Chapman S.B."/>
            <person name="Priest M."/>
            <person name="Young S.K."/>
            <person name="Wortman J."/>
            <person name="Nusbaum C."/>
            <person name="Birren B."/>
        </authorList>
    </citation>
    <scope>NUCLEOTIDE SEQUENCE [LARGE SCALE GENOMIC DNA]</scope>
    <source>
        <strain evidence="1 2">CBS 650.93</strain>
    </source>
</reference>
<accession>A0A0D2INR3</accession>
<dbReference type="STRING" id="1442369.A0A0D2INR3"/>
<evidence type="ECO:0000313" key="1">
    <source>
        <dbReference type="EMBL" id="KIX07439.1"/>
    </source>
</evidence>
<sequence>MTGLPEQLASFFHVPIGRERPPNKRAPNAAKASLGAIAAVAVRYDQANIDIPMRQFFYVGAKFYLDGCIEEDEVLGMHVSGTALSRLGKYTG</sequence>
<gene>
    <name evidence="1" type="ORF">Z518_02092</name>
</gene>
<organism evidence="1 2">
    <name type="scientific">Rhinocladiella mackenziei CBS 650.93</name>
    <dbReference type="NCBI Taxonomy" id="1442369"/>
    <lineage>
        <taxon>Eukaryota</taxon>
        <taxon>Fungi</taxon>
        <taxon>Dikarya</taxon>
        <taxon>Ascomycota</taxon>
        <taxon>Pezizomycotina</taxon>
        <taxon>Eurotiomycetes</taxon>
        <taxon>Chaetothyriomycetidae</taxon>
        <taxon>Chaetothyriales</taxon>
        <taxon>Herpotrichiellaceae</taxon>
        <taxon>Rhinocladiella</taxon>
    </lineage>
</organism>